<dbReference type="Pfam" id="PF10112">
    <property type="entry name" value="Halogen_Hydrol"/>
    <property type="match status" value="1"/>
</dbReference>
<feature type="transmembrane region" description="Helical" evidence="2">
    <location>
        <begin position="91"/>
        <end position="112"/>
    </location>
</feature>
<protein>
    <submittedName>
        <fullName evidence="3">5-bromo-4-chloroindolyl phosphate hydrolysis family protein</fullName>
    </submittedName>
</protein>
<evidence type="ECO:0000256" key="2">
    <source>
        <dbReference type="SAM" id="Phobius"/>
    </source>
</evidence>
<gene>
    <name evidence="3" type="ORF">L0P57_05625</name>
</gene>
<dbReference type="InterPro" id="IPR018770">
    <property type="entry name" value="ChloroindolylP_hydrolase"/>
</dbReference>
<proteinExistence type="predicted"/>
<keyword evidence="2" id="KW-0472">Membrane</keyword>
<keyword evidence="4" id="KW-1185">Reference proteome</keyword>
<dbReference type="EMBL" id="JAKNHQ010000005">
    <property type="protein sequence ID" value="MCG4610409.1"/>
    <property type="molecule type" value="Genomic_DNA"/>
</dbReference>
<name>A0ABS9MIY5_9FIRM</name>
<organism evidence="3 4">
    <name type="scientific">Anaeromassilibacillus senegalensis</name>
    <dbReference type="NCBI Taxonomy" id="1673717"/>
    <lineage>
        <taxon>Bacteria</taxon>
        <taxon>Bacillati</taxon>
        <taxon>Bacillota</taxon>
        <taxon>Clostridia</taxon>
        <taxon>Eubacteriales</taxon>
        <taxon>Acutalibacteraceae</taxon>
        <taxon>Anaeromassilibacillus</taxon>
    </lineage>
</organism>
<feature type="transmembrane region" description="Helical" evidence="2">
    <location>
        <begin position="118"/>
        <end position="143"/>
    </location>
</feature>
<sequence length="389" mass="43943">MIDKDFIDHLEEQIHQTVQDALDLKETVVRTVRENVDAHKGPAPTHRPVPPRRPAPPKPYIYPGRPVPRSSVQLRVRGNPGTSIAGTVMEIVGLAGAIPTGLAFVILALASLLAGMPWAAFAISSVVLVPLCVGFTVLAICGVRKVRRKRRFQRYQAQLNGDTFCSLDLLAASVGESKSFVIRDLQKMIRDGLFPEGHIDEQETCFIATNETYRQYLQAQESARRRQLEEERKKQQPEADEAGECERAIAEGRDYLWQIREENRAIPGEEFSRKLSRLEEICAKIFDHVEAHPQKLPDIRKFMQYYLPTTLKLLKAYREFDGQPVQGENVTKVKAEISDTLDTINTAFENLLDSLFQDDVMDISTDISVLETMLAQEGLTEDAFRKKKP</sequence>
<feature type="region of interest" description="Disordered" evidence="1">
    <location>
        <begin position="34"/>
        <end position="68"/>
    </location>
</feature>
<evidence type="ECO:0000256" key="1">
    <source>
        <dbReference type="SAM" id="MobiDB-lite"/>
    </source>
</evidence>
<accession>A0ABS9MIY5</accession>
<evidence type="ECO:0000313" key="3">
    <source>
        <dbReference type="EMBL" id="MCG4610409.1"/>
    </source>
</evidence>
<feature type="compositionally biased region" description="Pro residues" evidence="1">
    <location>
        <begin position="45"/>
        <end position="60"/>
    </location>
</feature>
<keyword evidence="2" id="KW-0812">Transmembrane</keyword>
<keyword evidence="2" id="KW-1133">Transmembrane helix</keyword>
<dbReference type="RefSeq" id="WP_237966621.1">
    <property type="nucleotide sequence ID" value="NZ_JAKNHQ010000005.1"/>
</dbReference>
<dbReference type="Proteomes" id="UP001298681">
    <property type="component" value="Unassembled WGS sequence"/>
</dbReference>
<reference evidence="3 4" key="1">
    <citation type="submission" date="2022-01" db="EMBL/GenBank/DDBJ databases">
        <title>Collection of gut derived symbiotic bacterial strains cultured from healthy donors.</title>
        <authorList>
            <person name="Lin H."/>
            <person name="Kohout C."/>
            <person name="Waligurski E."/>
            <person name="Pamer E.G."/>
        </authorList>
    </citation>
    <scope>NUCLEOTIDE SEQUENCE [LARGE SCALE GENOMIC DNA]</scope>
    <source>
        <strain evidence="3 4">DFI.7.58</strain>
    </source>
</reference>
<evidence type="ECO:0000313" key="4">
    <source>
        <dbReference type="Proteomes" id="UP001298681"/>
    </source>
</evidence>
<comment type="caution">
    <text evidence="3">The sequence shown here is derived from an EMBL/GenBank/DDBJ whole genome shotgun (WGS) entry which is preliminary data.</text>
</comment>